<accession>A0A5E8CIV4</accession>
<proteinExistence type="predicted"/>
<feature type="transmembrane region" description="Helical" evidence="1">
    <location>
        <begin position="22"/>
        <end position="55"/>
    </location>
</feature>
<dbReference type="EMBL" id="CABVLZ010000003">
    <property type="protein sequence ID" value="VVU95036.1"/>
    <property type="molecule type" value="Genomic_DNA"/>
</dbReference>
<dbReference type="AlphaFoldDB" id="A0A5E8CIV4"/>
<protein>
    <submittedName>
        <fullName evidence="2">Uncharacterized protein</fullName>
    </submittedName>
</protein>
<keyword evidence="1" id="KW-0812">Transmembrane</keyword>
<reference evidence="2" key="1">
    <citation type="submission" date="2019-09" db="EMBL/GenBank/DDBJ databases">
        <authorList>
            <person name="Needham M D."/>
        </authorList>
    </citation>
    <scope>NUCLEOTIDE SEQUENCE</scope>
</reference>
<feature type="transmembrane region" description="Helical" evidence="1">
    <location>
        <begin position="133"/>
        <end position="152"/>
    </location>
</feature>
<name>A0A5E8CIV4_9ZZZZ</name>
<keyword evidence="1" id="KW-1133">Transmembrane helix</keyword>
<feature type="transmembrane region" description="Helical" evidence="1">
    <location>
        <begin position="164"/>
        <end position="184"/>
    </location>
</feature>
<organism evidence="2">
    <name type="scientific">seawater metagenome</name>
    <dbReference type="NCBI Taxonomy" id="1561972"/>
    <lineage>
        <taxon>unclassified sequences</taxon>
        <taxon>metagenomes</taxon>
        <taxon>ecological metagenomes</taxon>
    </lineage>
</organism>
<sequence length="195" mass="23467">MFEINIFAPNPNEISLLTKNTLYTILIFFSALFHLITLHYSLFSFFILLITNVFWGYDIIRAYTVGNKVDILHHVLHLLCFSIVMYFKTVFVGFAFLFVIELPELSNNLVKWMIFYNKQKILGWLNRVRMFKIIFLFNVIRTIGFFFVSWWFIMTPCAIHTNFIAYNIVKSCIVLYQLLLIHYCKRKYRLARRNR</sequence>
<feature type="transmembrane region" description="Helical" evidence="1">
    <location>
        <begin position="75"/>
        <end position="100"/>
    </location>
</feature>
<evidence type="ECO:0000313" key="2">
    <source>
        <dbReference type="EMBL" id="VVU95036.1"/>
    </source>
</evidence>
<gene>
    <name evidence="2" type="ORF">CPAV1605_761</name>
</gene>
<evidence type="ECO:0000256" key="1">
    <source>
        <dbReference type="SAM" id="Phobius"/>
    </source>
</evidence>
<keyword evidence="1" id="KW-0472">Membrane</keyword>